<evidence type="ECO:0000313" key="3">
    <source>
        <dbReference type="Proteomes" id="UP001165190"/>
    </source>
</evidence>
<dbReference type="InterPro" id="IPR015943">
    <property type="entry name" value="WD40/YVTN_repeat-like_dom_sf"/>
</dbReference>
<dbReference type="PANTHER" id="PTHR47446">
    <property type="entry name" value="RING-TYPE E3 UBIQUITIN TRANSFERASE"/>
    <property type="match status" value="1"/>
</dbReference>
<dbReference type="InterPro" id="IPR001680">
    <property type="entry name" value="WD40_rpt"/>
</dbReference>
<dbReference type="Pfam" id="PF00400">
    <property type="entry name" value="WD40"/>
    <property type="match status" value="2"/>
</dbReference>
<gene>
    <name evidence="2" type="ORF">HRI_000841400</name>
</gene>
<dbReference type="InterPro" id="IPR055566">
    <property type="entry name" value="ARM_LIN"/>
</dbReference>
<feature type="domain" description="Putative E3 ubiquitin-protein ligase LIN ARM-like" evidence="1">
    <location>
        <begin position="2"/>
        <end position="136"/>
    </location>
</feature>
<dbReference type="Proteomes" id="UP001165190">
    <property type="component" value="Unassembled WGS sequence"/>
</dbReference>
<evidence type="ECO:0000313" key="2">
    <source>
        <dbReference type="EMBL" id="GMI71721.1"/>
    </source>
</evidence>
<reference evidence="2" key="1">
    <citation type="submission" date="2023-05" db="EMBL/GenBank/DDBJ databases">
        <title>Genome and transcriptome analyses reveal genes involved in the formation of fine ridges on petal epidermal cells in Hibiscus trionum.</title>
        <authorList>
            <person name="Koshimizu S."/>
            <person name="Masuda S."/>
            <person name="Ishii T."/>
            <person name="Shirasu K."/>
            <person name="Hoshino A."/>
            <person name="Arita M."/>
        </authorList>
    </citation>
    <scope>NUCLEOTIDE SEQUENCE</scope>
    <source>
        <strain evidence="2">Hamamatsu line</strain>
    </source>
</reference>
<dbReference type="OrthoDB" id="822094at2759"/>
<dbReference type="InterPro" id="IPR052858">
    <property type="entry name" value="E3_ubiquitin-ligase_LIN"/>
</dbReference>
<dbReference type="InterPro" id="IPR036322">
    <property type="entry name" value="WD40_repeat_dom_sf"/>
</dbReference>
<dbReference type="AlphaFoldDB" id="A0A9W7LPX7"/>
<dbReference type="Pfam" id="PF23628">
    <property type="entry name" value="ARM_LIN_C"/>
    <property type="match status" value="1"/>
</dbReference>
<accession>A0A9W7LPX7</accession>
<sequence length="311" mass="35175">MEREEKVVCSWDKRMAFVICNHEKGCIFKALEEWFKNNSLKMAKSCLVIATWLTYMLSTLPDTEVREAAHESLLEEFINVLQSSKNLEEKILAGLALKTFINDLTAIEELGKYAKCIYKTLRKLKRNSFVAADILKALMNLSSVNATEMWSCTDVVELDLSANGEVLCMVYLKGCLISSYSDGTIKVWDAGRRRLRLVQEAHEHIKAVTCLYVPSSGDRLYSGSLDKTIRVNDLMSDPISVSFCLLVLMVQLQAFYLHVWALKVEEIQCIQVHDVKEAVHELVANAKFACFISQGNGVKVWNIAFVIKSNT</sequence>
<keyword evidence="3" id="KW-1185">Reference proteome</keyword>
<name>A0A9W7LPX7_HIBTR</name>
<comment type="caution">
    <text evidence="2">The sequence shown here is derived from an EMBL/GenBank/DDBJ whole genome shotgun (WGS) entry which is preliminary data.</text>
</comment>
<dbReference type="PANTHER" id="PTHR47446:SF3">
    <property type="entry name" value="RING-TYPE E3 UBIQUITIN TRANSFERASE"/>
    <property type="match status" value="1"/>
</dbReference>
<dbReference type="SMART" id="SM00320">
    <property type="entry name" value="WD40"/>
    <property type="match status" value="2"/>
</dbReference>
<protein>
    <recommendedName>
        <fullName evidence="1">Putative E3 ubiquitin-protein ligase LIN ARM-like domain-containing protein</fullName>
    </recommendedName>
</protein>
<organism evidence="2 3">
    <name type="scientific">Hibiscus trionum</name>
    <name type="common">Flower of an hour</name>
    <dbReference type="NCBI Taxonomy" id="183268"/>
    <lineage>
        <taxon>Eukaryota</taxon>
        <taxon>Viridiplantae</taxon>
        <taxon>Streptophyta</taxon>
        <taxon>Embryophyta</taxon>
        <taxon>Tracheophyta</taxon>
        <taxon>Spermatophyta</taxon>
        <taxon>Magnoliopsida</taxon>
        <taxon>eudicotyledons</taxon>
        <taxon>Gunneridae</taxon>
        <taxon>Pentapetalae</taxon>
        <taxon>rosids</taxon>
        <taxon>malvids</taxon>
        <taxon>Malvales</taxon>
        <taxon>Malvaceae</taxon>
        <taxon>Malvoideae</taxon>
        <taxon>Hibiscus</taxon>
    </lineage>
</organism>
<proteinExistence type="predicted"/>
<dbReference type="Gene3D" id="2.130.10.10">
    <property type="entry name" value="YVTN repeat-like/Quinoprotein amine dehydrogenase"/>
    <property type="match status" value="1"/>
</dbReference>
<evidence type="ECO:0000259" key="1">
    <source>
        <dbReference type="Pfam" id="PF23628"/>
    </source>
</evidence>
<dbReference type="SUPFAM" id="SSF50978">
    <property type="entry name" value="WD40 repeat-like"/>
    <property type="match status" value="1"/>
</dbReference>
<dbReference type="EMBL" id="BSYR01000010">
    <property type="protein sequence ID" value="GMI71721.1"/>
    <property type="molecule type" value="Genomic_DNA"/>
</dbReference>